<reference evidence="2 3" key="1">
    <citation type="submission" date="2024-01" db="EMBL/GenBank/DDBJ databases">
        <title>The genomes of 5 underutilized Papilionoideae crops provide insights into root nodulation and disease resistanc.</title>
        <authorList>
            <person name="Jiang F."/>
        </authorList>
    </citation>
    <scope>NUCLEOTIDE SEQUENCE [LARGE SCALE GENOMIC DNA]</scope>
    <source>
        <strain evidence="2">JINMINGXINNONG_FW02</strain>
        <tissue evidence="2">Leaves</tissue>
    </source>
</reference>
<evidence type="ECO:0000313" key="3">
    <source>
        <dbReference type="Proteomes" id="UP001374584"/>
    </source>
</evidence>
<dbReference type="Proteomes" id="UP001374584">
    <property type="component" value="Unassembled WGS sequence"/>
</dbReference>
<evidence type="ECO:0000313" key="2">
    <source>
        <dbReference type="EMBL" id="KAK7373655.1"/>
    </source>
</evidence>
<protein>
    <submittedName>
        <fullName evidence="2">Uncharacterized protein</fullName>
    </submittedName>
</protein>
<keyword evidence="3" id="KW-1185">Reference proteome</keyword>
<feature type="region of interest" description="Disordered" evidence="1">
    <location>
        <begin position="1"/>
        <end position="22"/>
    </location>
</feature>
<sequence length="70" mass="7932">MPLKIYEMTQSPKKTRNERGEKVKSGVITKYSSSSFSHSSLLVFVCALIKFNFNSSHQNPRLNQSSLVKP</sequence>
<dbReference type="EMBL" id="JAYMYR010000003">
    <property type="protein sequence ID" value="KAK7373655.1"/>
    <property type="molecule type" value="Genomic_DNA"/>
</dbReference>
<accession>A0AAN9RF19</accession>
<dbReference type="AlphaFoldDB" id="A0AAN9RF19"/>
<organism evidence="2 3">
    <name type="scientific">Phaseolus coccineus</name>
    <name type="common">Scarlet runner bean</name>
    <name type="synonym">Phaseolus multiflorus</name>
    <dbReference type="NCBI Taxonomy" id="3886"/>
    <lineage>
        <taxon>Eukaryota</taxon>
        <taxon>Viridiplantae</taxon>
        <taxon>Streptophyta</taxon>
        <taxon>Embryophyta</taxon>
        <taxon>Tracheophyta</taxon>
        <taxon>Spermatophyta</taxon>
        <taxon>Magnoliopsida</taxon>
        <taxon>eudicotyledons</taxon>
        <taxon>Gunneridae</taxon>
        <taxon>Pentapetalae</taxon>
        <taxon>rosids</taxon>
        <taxon>fabids</taxon>
        <taxon>Fabales</taxon>
        <taxon>Fabaceae</taxon>
        <taxon>Papilionoideae</taxon>
        <taxon>50 kb inversion clade</taxon>
        <taxon>NPAAA clade</taxon>
        <taxon>indigoferoid/millettioid clade</taxon>
        <taxon>Phaseoleae</taxon>
        <taxon>Phaseolus</taxon>
    </lineage>
</organism>
<comment type="caution">
    <text evidence="2">The sequence shown here is derived from an EMBL/GenBank/DDBJ whole genome shotgun (WGS) entry which is preliminary data.</text>
</comment>
<name>A0AAN9RF19_PHACN</name>
<evidence type="ECO:0000256" key="1">
    <source>
        <dbReference type="SAM" id="MobiDB-lite"/>
    </source>
</evidence>
<gene>
    <name evidence="2" type="ORF">VNO80_07070</name>
</gene>
<proteinExistence type="predicted"/>